<reference evidence="3" key="1">
    <citation type="journal article" date="2019" name="Gigascience">
        <title>De novo genome assembly of the endangered Acer yangbiense, a plant species with extremely small populations endemic to Yunnan Province, China.</title>
        <authorList>
            <person name="Yang J."/>
            <person name="Wariss H.M."/>
            <person name="Tao L."/>
            <person name="Zhang R."/>
            <person name="Yun Q."/>
            <person name="Hollingsworth P."/>
            <person name="Dao Z."/>
            <person name="Luo G."/>
            <person name="Guo H."/>
            <person name="Ma Y."/>
            <person name="Sun W."/>
        </authorList>
    </citation>
    <scope>NUCLEOTIDE SEQUENCE [LARGE SCALE GENOMIC DNA]</scope>
    <source>
        <strain evidence="3">cv. br00</strain>
    </source>
</reference>
<feature type="region of interest" description="Disordered" evidence="1">
    <location>
        <begin position="34"/>
        <end position="67"/>
    </location>
</feature>
<gene>
    <name evidence="2" type="ORF">DKX38_015873</name>
</gene>
<proteinExistence type="predicted"/>
<name>A0A5N5L6T5_9ROSI</name>
<evidence type="ECO:0000256" key="1">
    <source>
        <dbReference type="SAM" id="MobiDB-lite"/>
    </source>
</evidence>
<dbReference type="AlphaFoldDB" id="A0A5N5L6T5"/>
<comment type="caution">
    <text evidence="2">The sequence shown here is derived from an EMBL/GenBank/DDBJ whole genome shotgun (WGS) entry which is preliminary data.</text>
</comment>
<accession>A0A5N5L6T5</accession>
<dbReference type="EMBL" id="VDCV01000010">
    <property type="protein sequence ID" value="KAB5538340.1"/>
    <property type="molecule type" value="Genomic_DNA"/>
</dbReference>
<organism evidence="2 3">
    <name type="scientific">Salix brachista</name>
    <dbReference type="NCBI Taxonomy" id="2182728"/>
    <lineage>
        <taxon>Eukaryota</taxon>
        <taxon>Viridiplantae</taxon>
        <taxon>Streptophyta</taxon>
        <taxon>Embryophyta</taxon>
        <taxon>Tracheophyta</taxon>
        <taxon>Spermatophyta</taxon>
        <taxon>Magnoliopsida</taxon>
        <taxon>eudicotyledons</taxon>
        <taxon>Gunneridae</taxon>
        <taxon>Pentapetalae</taxon>
        <taxon>rosids</taxon>
        <taxon>fabids</taxon>
        <taxon>Malpighiales</taxon>
        <taxon>Salicaceae</taxon>
        <taxon>Saliceae</taxon>
        <taxon>Salix</taxon>
    </lineage>
</organism>
<feature type="compositionally biased region" description="Polar residues" evidence="1">
    <location>
        <begin position="40"/>
        <end position="52"/>
    </location>
</feature>
<evidence type="ECO:0000313" key="2">
    <source>
        <dbReference type="EMBL" id="KAB5538340.1"/>
    </source>
</evidence>
<protein>
    <submittedName>
        <fullName evidence="2">Uncharacterized protein</fullName>
    </submittedName>
</protein>
<keyword evidence="3" id="KW-1185">Reference proteome</keyword>
<evidence type="ECO:0000313" key="3">
    <source>
        <dbReference type="Proteomes" id="UP000326939"/>
    </source>
</evidence>
<dbReference type="Proteomes" id="UP000326939">
    <property type="component" value="Chromosome 10"/>
</dbReference>
<sequence>MTEIDTYVENLGWLVRPYKVKVLALVRHLDQYNGEDRSRSTSPFQASTSSKQAIVPEKMPSTKSARSSNFEKALAQRALFGSRIKININGARLLSTSRMCKVSVADDESSDKVAYVGLYYNWKCLGFNFPGSLVASNVEID</sequence>